<evidence type="ECO:0000256" key="2">
    <source>
        <dbReference type="SAM" id="MobiDB-lite"/>
    </source>
</evidence>
<dbReference type="InterPro" id="IPR004146">
    <property type="entry name" value="DC1"/>
</dbReference>
<feature type="domain" description="DC1" evidence="3">
    <location>
        <begin position="95"/>
        <end position="141"/>
    </location>
</feature>
<feature type="domain" description="DC1" evidence="3">
    <location>
        <begin position="309"/>
        <end position="354"/>
    </location>
</feature>
<evidence type="ECO:0000259" key="3">
    <source>
        <dbReference type="Pfam" id="PF03107"/>
    </source>
</evidence>
<dbReference type="AlphaFoldDB" id="A0A2G2Y3R4"/>
<evidence type="ECO:0000313" key="4">
    <source>
        <dbReference type="EMBL" id="PHT64339.1"/>
    </source>
</evidence>
<dbReference type="SUPFAM" id="SSF57889">
    <property type="entry name" value="Cysteine-rich domain"/>
    <property type="match status" value="5"/>
</dbReference>
<keyword evidence="5" id="KW-1185">Reference proteome</keyword>
<sequence length="569" mass="65592">MSQHNSHTGSINGHNEDEDHLGDAVQASVIRISPTEENRAFHVTSVMIHLLQMKELFGGKAYEDANLHLTNFIEKEYLAMAQENIDKLTQEFTLPKHIHKLKLVERPPNENSPCNNCFLSCKETNVYASEMCRFQVHVSCARRGKEDWKLKQHDHFLILQRTPTTFHCNACGKEDNREASYLCTECSFWIHHSCANLNPELNHSDHDHLLSLEFSLPQEFENFNLTCDVCSEKLLPDYWVYQCGPCRFFVHVKCDGKRRTVADDNIEAFPKLNLALLLEANETVKLVERFLKQNGILENLKPSQIDNFQHKVHPLVLSNNTNKDKLVCNGCIRPIVDPCYYSCQQCSYFLHVTCSQLPGDLELYHPEHPLYIRHSEYCCFFRQCSHCKLETNGWWFECKQRKCDFRLDMKCALLPKAIAHKSHRHPLSRISVSDENCSACAKTLSGSSYGCEACRFYLGNDCALSLRTITVQWDEHPLTLIFPAFTDHPDEFLCEICETYAHPKYWLYHCRDCHQSFHPHCIPQHGLSLNIKFGSTIQIAEHSLELVEKEDQAGVGSMSVTRNDHPESS</sequence>
<reference evidence="4 5" key="2">
    <citation type="journal article" date="2017" name="Genome Biol.">
        <title>New reference genome sequences of hot pepper reveal the massive evolution of plant disease-resistance genes by retroduplication.</title>
        <authorList>
            <person name="Kim S."/>
            <person name="Park J."/>
            <person name="Yeom S.I."/>
            <person name="Kim Y.M."/>
            <person name="Seo E."/>
            <person name="Kim K.T."/>
            <person name="Kim M.S."/>
            <person name="Lee J.M."/>
            <person name="Cheong K."/>
            <person name="Shin H.S."/>
            <person name="Kim S.B."/>
            <person name="Han K."/>
            <person name="Lee J."/>
            <person name="Park M."/>
            <person name="Lee H.A."/>
            <person name="Lee H.Y."/>
            <person name="Lee Y."/>
            <person name="Oh S."/>
            <person name="Lee J.H."/>
            <person name="Choi E."/>
            <person name="Choi E."/>
            <person name="Lee S.E."/>
            <person name="Jeon J."/>
            <person name="Kim H."/>
            <person name="Choi G."/>
            <person name="Song H."/>
            <person name="Lee J."/>
            <person name="Lee S.C."/>
            <person name="Kwon J.K."/>
            <person name="Lee H.Y."/>
            <person name="Koo N."/>
            <person name="Hong Y."/>
            <person name="Kim R.W."/>
            <person name="Kang W.H."/>
            <person name="Huh J.H."/>
            <person name="Kang B.C."/>
            <person name="Yang T.J."/>
            <person name="Lee Y.H."/>
            <person name="Bennetzen J.L."/>
            <person name="Choi D."/>
        </authorList>
    </citation>
    <scope>NUCLEOTIDE SEQUENCE [LARGE SCALE GENOMIC DNA]</scope>
    <source>
        <strain evidence="5">cv. CM334</strain>
    </source>
</reference>
<dbReference type="OMA" id="IASECYY"/>
<name>A0A2G2Y3R4_CAPAN</name>
<feature type="domain" description="DC1" evidence="3">
    <location>
        <begin position="475"/>
        <end position="522"/>
    </location>
</feature>
<feature type="domain" description="DC1" evidence="3">
    <location>
        <begin position="206"/>
        <end position="254"/>
    </location>
</feature>
<feature type="compositionally biased region" description="Polar residues" evidence="2">
    <location>
        <begin position="1"/>
        <end position="13"/>
    </location>
</feature>
<evidence type="ECO:0000313" key="5">
    <source>
        <dbReference type="Proteomes" id="UP000222542"/>
    </source>
</evidence>
<dbReference type="Gramene" id="PHT64339">
    <property type="protein sequence ID" value="PHT64339"/>
    <property type="gene ID" value="T459_31690"/>
</dbReference>
<proteinExistence type="predicted"/>
<evidence type="ECO:0000256" key="1">
    <source>
        <dbReference type="ARBA" id="ARBA00022737"/>
    </source>
</evidence>
<dbReference type="Proteomes" id="UP000222542">
    <property type="component" value="Unassembled WGS sequence"/>
</dbReference>
<feature type="domain" description="DC1" evidence="3">
    <location>
        <begin position="421"/>
        <end position="463"/>
    </location>
</feature>
<dbReference type="Pfam" id="PF03107">
    <property type="entry name" value="C1_2"/>
    <property type="match status" value="6"/>
</dbReference>
<feature type="region of interest" description="Disordered" evidence="2">
    <location>
        <begin position="1"/>
        <end position="20"/>
    </location>
</feature>
<dbReference type="PANTHER" id="PTHR32410">
    <property type="entry name" value="CYSTEINE/HISTIDINE-RICH C1 DOMAIN FAMILY PROTEIN"/>
    <property type="match status" value="1"/>
</dbReference>
<dbReference type="EMBL" id="AYRZ02000015">
    <property type="protein sequence ID" value="PHT64339.1"/>
    <property type="molecule type" value="Genomic_DNA"/>
</dbReference>
<comment type="caution">
    <text evidence="4">The sequence shown here is derived from an EMBL/GenBank/DDBJ whole genome shotgun (WGS) entry which is preliminary data.</text>
</comment>
<protein>
    <recommendedName>
        <fullName evidence="3">DC1 domain-containing protein</fullName>
    </recommendedName>
</protein>
<dbReference type="InterPro" id="IPR053192">
    <property type="entry name" value="Vacuole_Formation_Reg"/>
</dbReference>
<accession>A0A2G2Y3R4</accession>
<feature type="domain" description="DC1" evidence="3">
    <location>
        <begin position="152"/>
        <end position="195"/>
    </location>
</feature>
<organism evidence="4 5">
    <name type="scientific">Capsicum annuum</name>
    <name type="common">Capsicum pepper</name>
    <dbReference type="NCBI Taxonomy" id="4072"/>
    <lineage>
        <taxon>Eukaryota</taxon>
        <taxon>Viridiplantae</taxon>
        <taxon>Streptophyta</taxon>
        <taxon>Embryophyta</taxon>
        <taxon>Tracheophyta</taxon>
        <taxon>Spermatophyta</taxon>
        <taxon>Magnoliopsida</taxon>
        <taxon>eudicotyledons</taxon>
        <taxon>Gunneridae</taxon>
        <taxon>Pentapetalae</taxon>
        <taxon>asterids</taxon>
        <taxon>lamiids</taxon>
        <taxon>Solanales</taxon>
        <taxon>Solanaceae</taxon>
        <taxon>Solanoideae</taxon>
        <taxon>Capsiceae</taxon>
        <taxon>Capsicum</taxon>
    </lineage>
</organism>
<reference evidence="4 5" key="1">
    <citation type="journal article" date="2014" name="Nat. Genet.">
        <title>Genome sequence of the hot pepper provides insights into the evolution of pungency in Capsicum species.</title>
        <authorList>
            <person name="Kim S."/>
            <person name="Park M."/>
            <person name="Yeom S.I."/>
            <person name="Kim Y.M."/>
            <person name="Lee J.M."/>
            <person name="Lee H.A."/>
            <person name="Seo E."/>
            <person name="Choi J."/>
            <person name="Cheong K."/>
            <person name="Kim K.T."/>
            <person name="Jung K."/>
            <person name="Lee G.W."/>
            <person name="Oh S.K."/>
            <person name="Bae C."/>
            <person name="Kim S.B."/>
            <person name="Lee H.Y."/>
            <person name="Kim S.Y."/>
            <person name="Kim M.S."/>
            <person name="Kang B.C."/>
            <person name="Jo Y.D."/>
            <person name="Yang H.B."/>
            <person name="Jeong H.J."/>
            <person name="Kang W.H."/>
            <person name="Kwon J.K."/>
            <person name="Shin C."/>
            <person name="Lim J.Y."/>
            <person name="Park J.H."/>
            <person name="Huh J.H."/>
            <person name="Kim J.S."/>
            <person name="Kim B.D."/>
            <person name="Cohen O."/>
            <person name="Paran I."/>
            <person name="Suh M.C."/>
            <person name="Lee S.B."/>
            <person name="Kim Y.K."/>
            <person name="Shin Y."/>
            <person name="Noh S.J."/>
            <person name="Park J."/>
            <person name="Seo Y.S."/>
            <person name="Kwon S.Y."/>
            <person name="Kim H.A."/>
            <person name="Park J.M."/>
            <person name="Kim H.J."/>
            <person name="Choi S.B."/>
            <person name="Bosland P.W."/>
            <person name="Reeves G."/>
            <person name="Jo S.H."/>
            <person name="Lee B.W."/>
            <person name="Cho H.T."/>
            <person name="Choi H.S."/>
            <person name="Lee M.S."/>
            <person name="Yu Y."/>
            <person name="Do Choi Y."/>
            <person name="Park B.S."/>
            <person name="van Deynze A."/>
            <person name="Ashrafi H."/>
            <person name="Hill T."/>
            <person name="Kim W.T."/>
            <person name="Pai H.S."/>
            <person name="Ahn H.K."/>
            <person name="Yeam I."/>
            <person name="Giovannoni J.J."/>
            <person name="Rose J.K."/>
            <person name="Sorensen I."/>
            <person name="Lee S.J."/>
            <person name="Kim R.W."/>
            <person name="Choi I.Y."/>
            <person name="Choi B.S."/>
            <person name="Lim J.S."/>
            <person name="Lee Y.H."/>
            <person name="Choi D."/>
        </authorList>
    </citation>
    <scope>NUCLEOTIDE SEQUENCE [LARGE SCALE GENOMIC DNA]</scope>
    <source>
        <strain evidence="5">cv. CM334</strain>
    </source>
</reference>
<gene>
    <name evidence="4" type="ORF">T459_31690</name>
</gene>
<keyword evidence="1" id="KW-0677">Repeat</keyword>
<dbReference type="InterPro" id="IPR046349">
    <property type="entry name" value="C1-like_sf"/>
</dbReference>
<dbReference type="PANTHER" id="PTHR32410:SF216">
    <property type="entry name" value="PHORBOL-ESTER_DAG-TYPE DOMAIN-CONTAINING PROTEIN"/>
    <property type="match status" value="1"/>
</dbReference>